<dbReference type="EMBL" id="CAJNOC010005555">
    <property type="protein sequence ID" value="CAF1055488.1"/>
    <property type="molecule type" value="Genomic_DNA"/>
</dbReference>
<protein>
    <submittedName>
        <fullName evidence="2">Uncharacterized protein</fullName>
    </submittedName>
</protein>
<keyword evidence="1" id="KW-0732">Signal</keyword>
<evidence type="ECO:0000313" key="2">
    <source>
        <dbReference type="EMBL" id="CAF1055488.1"/>
    </source>
</evidence>
<feature type="signal peptide" evidence="1">
    <location>
        <begin position="1"/>
        <end position="26"/>
    </location>
</feature>
<dbReference type="AlphaFoldDB" id="A0A814KXA1"/>
<dbReference type="Proteomes" id="UP000663879">
    <property type="component" value="Unassembled WGS sequence"/>
</dbReference>
<organism evidence="2 3">
    <name type="scientific">Brachionus calyciflorus</name>
    <dbReference type="NCBI Taxonomy" id="104777"/>
    <lineage>
        <taxon>Eukaryota</taxon>
        <taxon>Metazoa</taxon>
        <taxon>Spiralia</taxon>
        <taxon>Gnathifera</taxon>
        <taxon>Rotifera</taxon>
        <taxon>Eurotatoria</taxon>
        <taxon>Monogononta</taxon>
        <taxon>Pseudotrocha</taxon>
        <taxon>Ploima</taxon>
        <taxon>Brachionidae</taxon>
        <taxon>Brachionus</taxon>
    </lineage>
</organism>
<proteinExistence type="predicted"/>
<keyword evidence="3" id="KW-1185">Reference proteome</keyword>
<name>A0A814KXA1_9BILA</name>
<feature type="non-terminal residue" evidence="2">
    <location>
        <position position="1"/>
    </location>
</feature>
<evidence type="ECO:0000313" key="3">
    <source>
        <dbReference type="Proteomes" id="UP000663879"/>
    </source>
</evidence>
<comment type="caution">
    <text evidence="2">The sequence shown here is derived from an EMBL/GenBank/DDBJ whole genome shotgun (WGS) entry which is preliminary data.</text>
</comment>
<gene>
    <name evidence="2" type="ORF">OXX778_LOCUS19031</name>
</gene>
<accession>A0A814KXA1</accession>
<reference evidence="2" key="1">
    <citation type="submission" date="2021-02" db="EMBL/GenBank/DDBJ databases">
        <authorList>
            <person name="Nowell W R."/>
        </authorList>
    </citation>
    <scope>NUCLEOTIDE SEQUENCE</scope>
    <source>
        <strain evidence="2">Ploen Becks lab</strain>
    </source>
</reference>
<sequence length="72" mass="8450">MVKFLRFSTFKFCLLIVILINQYINCVPLNEDEGLNDLPVYDFTVPKHDPENACIKLKTSFFITVNYQAKFK</sequence>
<evidence type="ECO:0000256" key="1">
    <source>
        <dbReference type="SAM" id="SignalP"/>
    </source>
</evidence>
<feature type="chain" id="PRO_5033027664" evidence="1">
    <location>
        <begin position="27"/>
        <end position="72"/>
    </location>
</feature>